<evidence type="ECO:0000256" key="1">
    <source>
        <dbReference type="SAM" id="Coils"/>
    </source>
</evidence>
<proteinExistence type="predicted"/>
<keyword evidence="1" id="KW-0175">Coiled coil</keyword>
<feature type="region of interest" description="Disordered" evidence="2">
    <location>
        <begin position="43"/>
        <end position="111"/>
    </location>
</feature>
<comment type="caution">
    <text evidence="3">The sequence shown here is derived from an EMBL/GenBank/DDBJ whole genome shotgun (WGS) entry which is preliminary data.</text>
</comment>
<protein>
    <submittedName>
        <fullName evidence="3">Uncharacterized protein</fullName>
    </submittedName>
</protein>
<organism evidence="3 4">
    <name type="scientific">Saxophila tyrrhenica</name>
    <dbReference type="NCBI Taxonomy" id="1690608"/>
    <lineage>
        <taxon>Eukaryota</taxon>
        <taxon>Fungi</taxon>
        <taxon>Dikarya</taxon>
        <taxon>Ascomycota</taxon>
        <taxon>Pezizomycotina</taxon>
        <taxon>Dothideomycetes</taxon>
        <taxon>Dothideomycetidae</taxon>
        <taxon>Mycosphaerellales</taxon>
        <taxon>Extremaceae</taxon>
        <taxon>Saxophila</taxon>
    </lineage>
</organism>
<feature type="compositionally biased region" description="Polar residues" evidence="2">
    <location>
        <begin position="51"/>
        <end position="86"/>
    </location>
</feature>
<dbReference type="EMBL" id="JAVRRT010000015">
    <property type="protein sequence ID" value="KAK5165921.1"/>
    <property type="molecule type" value="Genomic_DNA"/>
</dbReference>
<keyword evidence="4" id="KW-1185">Reference proteome</keyword>
<evidence type="ECO:0000313" key="3">
    <source>
        <dbReference type="EMBL" id="KAK5165921.1"/>
    </source>
</evidence>
<dbReference type="Proteomes" id="UP001337655">
    <property type="component" value="Unassembled WGS sequence"/>
</dbReference>
<gene>
    <name evidence="3" type="ORF">LTR77_008845</name>
</gene>
<dbReference type="AlphaFoldDB" id="A0AAV9P0V0"/>
<evidence type="ECO:0000256" key="2">
    <source>
        <dbReference type="SAM" id="MobiDB-lite"/>
    </source>
</evidence>
<dbReference type="RefSeq" id="XP_064655933.1">
    <property type="nucleotide sequence ID" value="XM_064806074.1"/>
</dbReference>
<reference evidence="3 4" key="1">
    <citation type="submission" date="2023-08" db="EMBL/GenBank/DDBJ databases">
        <title>Black Yeasts Isolated from many extreme environments.</title>
        <authorList>
            <person name="Coleine C."/>
            <person name="Stajich J.E."/>
            <person name="Selbmann L."/>
        </authorList>
    </citation>
    <scope>NUCLEOTIDE SEQUENCE [LARGE SCALE GENOMIC DNA]</scope>
    <source>
        <strain evidence="3 4">CCFEE 5935</strain>
    </source>
</reference>
<accession>A0AAV9P0V0</accession>
<name>A0AAV9P0V0_9PEZI</name>
<evidence type="ECO:0000313" key="4">
    <source>
        <dbReference type="Proteomes" id="UP001337655"/>
    </source>
</evidence>
<sequence>MDRLTKNIRWTLRSMYKARRSPGHPKLRPHPIAIAHASVENGEIPKKSLETQKVSVPTLDSTSTNAAYATSQSEVDSETAPSSLSQLEAEDQRTHSPPADNVQSSPSEADDVVAMDGDEPMGIEDAEELRRQAYVTFDVEEDKDYTAGPARMVVATDGVFDCVALLMTMALSAAVKSSVTAQRAYTKVEAEVEAETKTLKQLERKIRHELCNHNLRIGLLVEDEGAGQKEALKKEVETLNLMKEDTEAKRRILAFQVEEKVRYLRERQTALNALLEEAFIEANLMETQTKEFFQSPKEVNPQAEYQKFCVELRQFQGYGEYEEAEVAPLDDTEYKYEAPPLSAEQQAQRDLQDMYWEAQQRFATAQYNFDDREQQRWDELQMNCDAADRGEDTRDDSPEDFDLRWVQKTHDLTHELAEAEEAFTAAKQACVDAGVDICDDDRMSGFVDDTADGYRLSFEQEQIASVPSPKIRTWLSSVDELVSPGFDDPTKQQPDD</sequence>
<feature type="coiled-coil region" evidence="1">
    <location>
        <begin position="185"/>
        <end position="249"/>
    </location>
</feature>
<dbReference type="GeneID" id="89930177"/>